<dbReference type="PANTHER" id="PTHR13932">
    <property type="entry name" value="COPROPORPHYRINIGEN III OXIDASE"/>
    <property type="match status" value="1"/>
</dbReference>
<dbReference type="InterPro" id="IPR006638">
    <property type="entry name" value="Elp3/MiaA/NifB-like_rSAM"/>
</dbReference>
<keyword evidence="4" id="KW-0408">Iron</keyword>
<dbReference type="NCBIfam" id="TIGR04107">
    <property type="entry name" value="rSAM_HutW"/>
    <property type="match status" value="1"/>
</dbReference>
<dbReference type="CDD" id="cd01335">
    <property type="entry name" value="Radical_SAM"/>
    <property type="match status" value="1"/>
</dbReference>
<dbReference type="Pfam" id="PF04055">
    <property type="entry name" value="Radical_SAM"/>
    <property type="match status" value="1"/>
</dbReference>
<evidence type="ECO:0000259" key="6">
    <source>
        <dbReference type="PROSITE" id="PS51918"/>
    </source>
</evidence>
<gene>
    <name evidence="7" type="ORF">ABT57_12975</name>
</gene>
<feature type="domain" description="Radical SAM core" evidence="6">
    <location>
        <begin position="65"/>
        <end position="305"/>
    </location>
</feature>
<dbReference type="PATRIC" id="fig|320778.3.peg.2830"/>
<reference evidence="7 8" key="1">
    <citation type="submission" date="2015-05" db="EMBL/GenBank/DDBJ databases">
        <title>Photobacterium galathea sp. nov.</title>
        <authorList>
            <person name="Machado H."/>
            <person name="Gram L."/>
        </authorList>
    </citation>
    <scope>NUCLEOTIDE SEQUENCE [LARGE SCALE GENOMIC DNA]</scope>
    <source>
        <strain evidence="7 8">DSM 22954</strain>
    </source>
</reference>
<dbReference type="InterPro" id="IPR058240">
    <property type="entry name" value="rSAM_sf"/>
</dbReference>
<dbReference type="InterPro" id="IPR026332">
    <property type="entry name" value="HutW"/>
</dbReference>
<keyword evidence="8" id="KW-1185">Reference proteome</keyword>
<accession>A0A0J1K320</accession>
<evidence type="ECO:0000256" key="5">
    <source>
        <dbReference type="ARBA" id="ARBA00023014"/>
    </source>
</evidence>
<dbReference type="AlphaFoldDB" id="A0A0J1K320"/>
<comment type="caution">
    <text evidence="7">The sequence shown here is derived from an EMBL/GenBank/DDBJ whole genome shotgun (WGS) entry which is preliminary data.</text>
</comment>
<dbReference type="GO" id="GO:0006779">
    <property type="term" value="P:porphyrin-containing compound biosynthetic process"/>
    <property type="evidence" value="ECO:0007669"/>
    <property type="project" value="TreeGrafter"/>
</dbReference>
<dbReference type="STRING" id="320778.ABT57_12975"/>
<evidence type="ECO:0000313" key="7">
    <source>
        <dbReference type="EMBL" id="KLV08797.1"/>
    </source>
</evidence>
<proteinExistence type="predicted"/>
<dbReference type="InterPro" id="IPR013785">
    <property type="entry name" value="Aldolase_TIM"/>
</dbReference>
<comment type="cofactor">
    <cofactor evidence="1">
        <name>[4Fe-4S] cluster</name>
        <dbReference type="ChEBI" id="CHEBI:49883"/>
    </cofactor>
</comment>
<keyword evidence="2" id="KW-0949">S-adenosyl-L-methionine</keyword>
<dbReference type="GO" id="GO:0005737">
    <property type="term" value="C:cytoplasm"/>
    <property type="evidence" value="ECO:0007669"/>
    <property type="project" value="TreeGrafter"/>
</dbReference>
<evidence type="ECO:0000313" key="8">
    <source>
        <dbReference type="Proteomes" id="UP000035909"/>
    </source>
</evidence>
<name>A0A0J1K320_9GAMM</name>
<evidence type="ECO:0000256" key="3">
    <source>
        <dbReference type="ARBA" id="ARBA00022723"/>
    </source>
</evidence>
<dbReference type="GO" id="GO:0051539">
    <property type="term" value="F:4 iron, 4 sulfur cluster binding"/>
    <property type="evidence" value="ECO:0007669"/>
    <property type="project" value="TreeGrafter"/>
</dbReference>
<sequence length="462" mass="51154">MAFEDHAPGFELKVTALPESVTGRHTPDPLRFAFDTKASAHAGGSQQPISPDLFQSQFENVLLAAEKPANRCLYVHIPFCRVRCTYCNFFQHAASASLIEEYFDALVLELKMKAAQPWTQAAPFQAVYVGGGTPTDLTARHIARLGQLIRQYFPLTNDCEITLEGRINRFDDVLFDAALEGGFNRFSFGVQSFNTQVRRKAKRLDDREVVLARIQSLSARNDAPIVIDLLYGLPYQTMNVWAQDLTDFLDCGAHGVDLYQLIPMGSTPMMDLVANQRLPPPADTASKAGMFELGVQMMDKHHLHRLSVNHWARDNRERSLYNSLAKTSAEVLPLGAGAGGHVGGISLMQCRQLPSYFDAVRQGQHPVAMMMTMSPNAAVHAAIKAGFDRGALSAKALDRAAGWDVFRWCHPLFEVWQRNGLVNVQDSYLTLTLAGAFWSVTLAQGLIQVMEQALTGNERLTA</sequence>
<dbReference type="InterPro" id="IPR034505">
    <property type="entry name" value="Coproporphyrinogen-III_oxidase"/>
</dbReference>
<keyword evidence="5" id="KW-0411">Iron-sulfur</keyword>
<dbReference type="Gene3D" id="3.20.20.70">
    <property type="entry name" value="Aldolase class I"/>
    <property type="match status" value="1"/>
</dbReference>
<dbReference type="Proteomes" id="UP000035909">
    <property type="component" value="Unassembled WGS sequence"/>
</dbReference>
<dbReference type="GO" id="GO:0046872">
    <property type="term" value="F:metal ion binding"/>
    <property type="evidence" value="ECO:0007669"/>
    <property type="project" value="UniProtKB-KW"/>
</dbReference>
<dbReference type="SMART" id="SM00729">
    <property type="entry name" value="Elp3"/>
    <property type="match status" value="1"/>
</dbReference>
<dbReference type="InterPro" id="IPR007197">
    <property type="entry name" value="rSAM"/>
</dbReference>
<dbReference type="EMBL" id="LDOU01000013">
    <property type="protein sequence ID" value="KLV08797.1"/>
    <property type="molecule type" value="Genomic_DNA"/>
</dbReference>
<dbReference type="PANTHER" id="PTHR13932:SF9">
    <property type="entry name" value="COPROPORPHYRINOGEN III OXIDASE"/>
    <property type="match status" value="1"/>
</dbReference>
<protein>
    <submittedName>
        <fullName evidence="7">Coproporphyrinogen III oxidase</fullName>
    </submittedName>
</protein>
<dbReference type="SUPFAM" id="SSF102114">
    <property type="entry name" value="Radical SAM enzymes"/>
    <property type="match status" value="1"/>
</dbReference>
<keyword evidence="3" id="KW-0479">Metal-binding</keyword>
<evidence type="ECO:0000256" key="4">
    <source>
        <dbReference type="ARBA" id="ARBA00023004"/>
    </source>
</evidence>
<organism evidence="7 8">
    <name type="scientific">Photobacterium ganghwense</name>
    <dbReference type="NCBI Taxonomy" id="320778"/>
    <lineage>
        <taxon>Bacteria</taxon>
        <taxon>Pseudomonadati</taxon>
        <taxon>Pseudomonadota</taxon>
        <taxon>Gammaproteobacteria</taxon>
        <taxon>Vibrionales</taxon>
        <taxon>Vibrionaceae</taxon>
        <taxon>Photobacterium</taxon>
    </lineage>
</organism>
<dbReference type="SFLD" id="SFLDF00311">
    <property type="entry name" value="heme_degradation_proteins_(Hut"/>
    <property type="match status" value="1"/>
</dbReference>
<dbReference type="PROSITE" id="PS51918">
    <property type="entry name" value="RADICAL_SAM"/>
    <property type="match status" value="1"/>
</dbReference>
<evidence type="ECO:0000256" key="2">
    <source>
        <dbReference type="ARBA" id="ARBA00022691"/>
    </source>
</evidence>
<dbReference type="SFLD" id="SFLDS00029">
    <property type="entry name" value="Radical_SAM"/>
    <property type="match status" value="1"/>
</dbReference>
<evidence type="ECO:0000256" key="1">
    <source>
        <dbReference type="ARBA" id="ARBA00001966"/>
    </source>
</evidence>
<dbReference type="GO" id="GO:0003824">
    <property type="term" value="F:catalytic activity"/>
    <property type="evidence" value="ECO:0007669"/>
    <property type="project" value="InterPro"/>
</dbReference>
<dbReference type="SFLD" id="SFLDG01065">
    <property type="entry name" value="anaerobic_coproporphyrinogen-I"/>
    <property type="match status" value="1"/>
</dbReference>